<dbReference type="CDD" id="cd11716">
    <property type="entry name" value="THUMP_ThiI"/>
    <property type="match status" value="1"/>
</dbReference>
<evidence type="ECO:0000256" key="7">
    <source>
        <dbReference type="ARBA" id="ARBA00022884"/>
    </source>
</evidence>
<keyword evidence="8 18" id="KW-0784">Thiamine biosynthesis</keyword>
<dbReference type="InterPro" id="IPR050102">
    <property type="entry name" value="tRNA_sulfurtransferase_ThiI"/>
</dbReference>
<dbReference type="GO" id="GO:0005829">
    <property type="term" value="C:cytosol"/>
    <property type="evidence" value="ECO:0007669"/>
    <property type="project" value="TreeGrafter"/>
</dbReference>
<keyword evidence="3 18" id="KW-0820">tRNA-binding</keyword>
<evidence type="ECO:0000256" key="5">
    <source>
        <dbReference type="ARBA" id="ARBA00022741"/>
    </source>
</evidence>
<comment type="pathway">
    <text evidence="18">Cofactor biosynthesis; thiamine diphosphate biosynthesis.</text>
</comment>
<dbReference type="Pfam" id="PF02568">
    <property type="entry name" value="ThiI"/>
    <property type="match status" value="1"/>
</dbReference>
<evidence type="ECO:0000256" key="8">
    <source>
        <dbReference type="ARBA" id="ARBA00022977"/>
    </source>
</evidence>
<evidence type="ECO:0000256" key="4">
    <source>
        <dbReference type="ARBA" id="ARBA00022679"/>
    </source>
</evidence>
<dbReference type="CDD" id="cd01712">
    <property type="entry name" value="PPase_ThiI"/>
    <property type="match status" value="1"/>
</dbReference>
<dbReference type="InterPro" id="IPR014729">
    <property type="entry name" value="Rossmann-like_a/b/a_fold"/>
</dbReference>
<dbReference type="GO" id="GO:0052837">
    <property type="term" value="P:thiazole biosynthetic process"/>
    <property type="evidence" value="ECO:0007669"/>
    <property type="project" value="TreeGrafter"/>
</dbReference>
<dbReference type="PROSITE" id="PS51165">
    <property type="entry name" value="THUMP"/>
    <property type="match status" value="1"/>
</dbReference>
<evidence type="ECO:0000256" key="13">
    <source>
        <dbReference type="ARBA" id="ARBA00066827"/>
    </source>
</evidence>
<keyword evidence="6 18" id="KW-0067">ATP-binding</keyword>
<dbReference type="InterPro" id="IPR049961">
    <property type="entry name" value="ThiI_N"/>
</dbReference>
<dbReference type="GO" id="GO:0002937">
    <property type="term" value="P:tRNA 4-thiouridine biosynthesis"/>
    <property type="evidence" value="ECO:0007669"/>
    <property type="project" value="TreeGrafter"/>
</dbReference>
<dbReference type="InterPro" id="IPR004114">
    <property type="entry name" value="THUMP_dom"/>
</dbReference>
<dbReference type="InterPro" id="IPR054173">
    <property type="entry name" value="ThiI_fer"/>
</dbReference>
<dbReference type="Pfam" id="PF22025">
    <property type="entry name" value="ThiI_fer"/>
    <property type="match status" value="1"/>
</dbReference>
<dbReference type="GO" id="GO:0000049">
    <property type="term" value="F:tRNA binding"/>
    <property type="evidence" value="ECO:0007669"/>
    <property type="project" value="UniProtKB-UniRule"/>
</dbReference>
<name>A0A2A4SSJ6_9DELT</name>
<dbReference type="HAMAP" id="MF_00021">
    <property type="entry name" value="ThiI"/>
    <property type="match status" value="1"/>
</dbReference>
<dbReference type="SUPFAM" id="SSF52402">
    <property type="entry name" value="Adenine nucleotide alpha hydrolases-like"/>
    <property type="match status" value="1"/>
</dbReference>
<evidence type="ECO:0000256" key="12">
    <source>
        <dbReference type="ARBA" id="ARBA00061472"/>
    </source>
</evidence>
<gene>
    <name evidence="18" type="primary">thiI</name>
    <name evidence="20" type="ORF">COB67_12070</name>
</gene>
<sequence>MQFIVVRYAEIALKGGNRDWFEKMLINNIRKHLKKIGWTRVTKIHGRIMVEVEGEQDRISEIMRNIPGIANFSYATSCDHNMETIGKAGVELLKTYFEQNNKSSISFRVYAKRSSKDFPMNSPKLAGELGGMMLDQFPQLQVQLKNPELTLGIEIWHNERSIVYLEKIQGMGGLPVGSSGNVISFLSGGIDSPVASCMMMRRGCKTIFLNFHSYPFIGEQSREKVIDLVTHLSRYQPKTTLIIAPFTKIQKAIKDNCREKYRTILYRRMMYLIAERIIGRYRVSAYVTGEAVGQVASQTLKNLACTEAAASLPVLRPLIGMDKSDIIERAKEIGTYPISIQPFPDCCTVFQPKKPETQGKLELVVGEEERFDFESLIDEAVENLEIITMESSIQEKFWD</sequence>
<comment type="catalytic activity">
    <reaction evidence="9 18">
        <text>[ThiI sulfur-carrier protein]-S-sulfanyl-L-cysteine + a uridine in tRNA + 2 reduced [2Fe-2S]-[ferredoxin] + ATP + H(+) = [ThiI sulfur-carrier protein]-L-cysteine + a 4-thiouridine in tRNA + 2 oxidized [2Fe-2S]-[ferredoxin] + AMP + diphosphate</text>
        <dbReference type="Rhea" id="RHEA:24176"/>
        <dbReference type="Rhea" id="RHEA-COMP:10000"/>
        <dbReference type="Rhea" id="RHEA-COMP:10001"/>
        <dbReference type="Rhea" id="RHEA-COMP:13337"/>
        <dbReference type="Rhea" id="RHEA-COMP:13338"/>
        <dbReference type="Rhea" id="RHEA-COMP:13339"/>
        <dbReference type="Rhea" id="RHEA-COMP:13340"/>
        <dbReference type="ChEBI" id="CHEBI:15378"/>
        <dbReference type="ChEBI" id="CHEBI:29950"/>
        <dbReference type="ChEBI" id="CHEBI:30616"/>
        <dbReference type="ChEBI" id="CHEBI:33019"/>
        <dbReference type="ChEBI" id="CHEBI:33737"/>
        <dbReference type="ChEBI" id="CHEBI:33738"/>
        <dbReference type="ChEBI" id="CHEBI:61963"/>
        <dbReference type="ChEBI" id="CHEBI:65315"/>
        <dbReference type="ChEBI" id="CHEBI:136798"/>
        <dbReference type="ChEBI" id="CHEBI:456215"/>
        <dbReference type="EC" id="2.8.1.4"/>
    </reaction>
</comment>
<dbReference type="UniPathway" id="UPA00060"/>
<comment type="function">
    <text evidence="11 18">Catalyzes the ATP-dependent transfer of a sulfur to tRNA to produce 4-thiouridine in position 8 of tRNAs, which functions as a near-UV photosensor. Also catalyzes the transfer of sulfur to the sulfur carrier protein ThiS, forming ThiS-thiocarboxylate. This is a step in the synthesis of thiazole, in the thiamine biosynthesis pathway. The sulfur is donated as persulfide by IscS.</text>
</comment>
<dbReference type="EMBL" id="NVSR01000129">
    <property type="protein sequence ID" value="PCI24041.1"/>
    <property type="molecule type" value="Genomic_DNA"/>
</dbReference>
<dbReference type="NCBIfam" id="TIGR00342">
    <property type="entry name" value="tRNA uracil 4-sulfurtransferase ThiI"/>
    <property type="match status" value="1"/>
</dbReference>
<dbReference type="InterPro" id="IPR003720">
    <property type="entry name" value="tRNA_STrfase"/>
</dbReference>
<evidence type="ECO:0000259" key="19">
    <source>
        <dbReference type="PROSITE" id="PS51165"/>
    </source>
</evidence>
<evidence type="ECO:0000256" key="14">
    <source>
        <dbReference type="ARBA" id="ARBA00071867"/>
    </source>
</evidence>
<keyword evidence="4 18" id="KW-0808">Transferase</keyword>
<keyword evidence="7 18" id="KW-0694">RNA-binding</keyword>
<evidence type="ECO:0000256" key="10">
    <source>
        <dbReference type="ARBA" id="ARBA00052330"/>
    </source>
</evidence>
<dbReference type="EC" id="2.8.1.4" evidence="13 18"/>
<dbReference type="FunFam" id="3.40.50.620:FF:000053">
    <property type="entry name" value="Probable tRNA sulfurtransferase"/>
    <property type="match status" value="1"/>
</dbReference>
<evidence type="ECO:0000256" key="15">
    <source>
        <dbReference type="ARBA" id="ARBA00075337"/>
    </source>
</evidence>
<dbReference type="InterPro" id="IPR049962">
    <property type="entry name" value="THUMP_ThiI"/>
</dbReference>
<keyword evidence="2 18" id="KW-0963">Cytoplasm</keyword>
<comment type="similarity">
    <text evidence="12 18">Belongs to the ThiI family.</text>
</comment>
<dbReference type="GO" id="GO:0005524">
    <property type="term" value="F:ATP binding"/>
    <property type="evidence" value="ECO:0007669"/>
    <property type="project" value="UniProtKB-UniRule"/>
</dbReference>
<dbReference type="GO" id="GO:0009229">
    <property type="term" value="P:thiamine diphosphate biosynthetic process"/>
    <property type="evidence" value="ECO:0007669"/>
    <property type="project" value="UniProtKB-UniRule"/>
</dbReference>
<dbReference type="GO" id="GO:0009228">
    <property type="term" value="P:thiamine biosynthetic process"/>
    <property type="evidence" value="ECO:0007669"/>
    <property type="project" value="UniProtKB-KW"/>
</dbReference>
<feature type="binding site" evidence="18">
    <location>
        <position position="267"/>
    </location>
    <ligand>
        <name>ATP</name>
        <dbReference type="ChEBI" id="CHEBI:30616"/>
    </ligand>
</feature>
<protein>
    <recommendedName>
        <fullName evidence="14 18">Probable tRNA sulfurtransferase</fullName>
        <ecNumber evidence="13 18">2.8.1.4</ecNumber>
    </recommendedName>
    <alternativeName>
        <fullName evidence="15 18">Sulfur carrier protein ThiS sulfurtransferase</fullName>
    </alternativeName>
    <alternativeName>
        <fullName evidence="16 18">Thiamine biosynthesis protein ThiI</fullName>
    </alternativeName>
    <alternativeName>
        <fullName evidence="17 18">tRNA 4-thiouridine synthase</fullName>
    </alternativeName>
</protein>
<evidence type="ECO:0000256" key="9">
    <source>
        <dbReference type="ARBA" id="ARBA00050570"/>
    </source>
</evidence>
<feature type="domain" description="THUMP" evidence="19">
    <location>
        <begin position="57"/>
        <end position="167"/>
    </location>
</feature>
<dbReference type="Gene3D" id="3.40.50.620">
    <property type="entry name" value="HUPs"/>
    <property type="match status" value="1"/>
</dbReference>
<dbReference type="InterPro" id="IPR020536">
    <property type="entry name" value="ThiI_AANH"/>
</dbReference>
<comment type="caution">
    <text evidence="18">Lacks conserved residue(s) required for the propagation of feature annotation.</text>
</comment>
<proteinExistence type="inferred from homology"/>
<organism evidence="20 21">
    <name type="scientific">SAR324 cluster bacterium</name>
    <dbReference type="NCBI Taxonomy" id="2024889"/>
    <lineage>
        <taxon>Bacteria</taxon>
        <taxon>Deltaproteobacteria</taxon>
        <taxon>SAR324 cluster</taxon>
    </lineage>
</organism>
<evidence type="ECO:0000256" key="1">
    <source>
        <dbReference type="ARBA" id="ARBA00004496"/>
    </source>
</evidence>
<evidence type="ECO:0000256" key="18">
    <source>
        <dbReference type="HAMAP-Rule" id="MF_00021"/>
    </source>
</evidence>
<comment type="catalytic activity">
    <reaction evidence="10 18">
        <text>[ThiS sulfur-carrier protein]-C-terminal Gly-Gly-AMP + S-sulfanyl-L-cysteinyl-[cysteine desulfurase] + AH2 = [ThiS sulfur-carrier protein]-C-terminal-Gly-aminoethanethioate + L-cysteinyl-[cysteine desulfurase] + A + AMP + 2 H(+)</text>
        <dbReference type="Rhea" id="RHEA:43340"/>
        <dbReference type="Rhea" id="RHEA-COMP:12157"/>
        <dbReference type="Rhea" id="RHEA-COMP:12158"/>
        <dbReference type="Rhea" id="RHEA-COMP:12910"/>
        <dbReference type="Rhea" id="RHEA-COMP:19908"/>
        <dbReference type="ChEBI" id="CHEBI:13193"/>
        <dbReference type="ChEBI" id="CHEBI:15378"/>
        <dbReference type="ChEBI" id="CHEBI:17499"/>
        <dbReference type="ChEBI" id="CHEBI:29950"/>
        <dbReference type="ChEBI" id="CHEBI:61963"/>
        <dbReference type="ChEBI" id="CHEBI:90618"/>
        <dbReference type="ChEBI" id="CHEBI:232372"/>
        <dbReference type="ChEBI" id="CHEBI:456215"/>
    </reaction>
</comment>
<dbReference type="Pfam" id="PF02926">
    <property type="entry name" value="THUMP"/>
    <property type="match status" value="1"/>
</dbReference>
<dbReference type="PANTHER" id="PTHR43209:SF1">
    <property type="entry name" value="TRNA SULFURTRANSFERASE"/>
    <property type="match status" value="1"/>
</dbReference>
<feature type="binding site" evidence="18">
    <location>
        <position position="298"/>
    </location>
    <ligand>
        <name>ATP</name>
        <dbReference type="ChEBI" id="CHEBI:30616"/>
    </ligand>
</feature>
<dbReference type="GO" id="GO:0004810">
    <property type="term" value="F:CCA tRNA nucleotidyltransferase activity"/>
    <property type="evidence" value="ECO:0007669"/>
    <property type="project" value="InterPro"/>
</dbReference>
<evidence type="ECO:0000313" key="20">
    <source>
        <dbReference type="EMBL" id="PCI24041.1"/>
    </source>
</evidence>
<reference evidence="21" key="1">
    <citation type="submission" date="2017-08" db="EMBL/GenBank/DDBJ databases">
        <title>A dynamic microbial community with high functional redundancy inhabits the cold, oxic subseafloor aquifer.</title>
        <authorList>
            <person name="Tully B.J."/>
            <person name="Wheat C.G."/>
            <person name="Glazer B.T."/>
            <person name="Huber J.A."/>
        </authorList>
    </citation>
    <scope>NUCLEOTIDE SEQUENCE [LARGE SCALE GENOMIC DNA]</scope>
</reference>
<evidence type="ECO:0000313" key="21">
    <source>
        <dbReference type="Proteomes" id="UP000218113"/>
    </source>
</evidence>
<evidence type="ECO:0000256" key="2">
    <source>
        <dbReference type="ARBA" id="ARBA00022490"/>
    </source>
</evidence>
<evidence type="ECO:0000256" key="11">
    <source>
        <dbReference type="ARBA" id="ARBA00058382"/>
    </source>
</evidence>
<dbReference type="Proteomes" id="UP000218113">
    <property type="component" value="Unassembled WGS sequence"/>
</dbReference>
<dbReference type="SUPFAM" id="SSF143437">
    <property type="entry name" value="THUMP domain-like"/>
    <property type="match status" value="1"/>
</dbReference>
<dbReference type="SMART" id="SM00981">
    <property type="entry name" value="THUMP"/>
    <property type="match status" value="1"/>
</dbReference>
<comment type="caution">
    <text evidence="20">The sequence shown here is derived from an EMBL/GenBank/DDBJ whole genome shotgun (WGS) entry which is preliminary data.</text>
</comment>
<accession>A0A2A4SSJ6</accession>
<keyword evidence="5 18" id="KW-0547">Nucleotide-binding</keyword>
<dbReference type="AlphaFoldDB" id="A0A2A4SSJ6"/>
<feature type="binding site" evidence="18">
    <location>
        <begin position="210"/>
        <end position="211"/>
    </location>
    <ligand>
        <name>ATP</name>
        <dbReference type="ChEBI" id="CHEBI:30616"/>
    </ligand>
</feature>
<evidence type="ECO:0000256" key="17">
    <source>
        <dbReference type="ARBA" id="ARBA00080570"/>
    </source>
</evidence>
<comment type="subcellular location">
    <subcellularLocation>
        <location evidence="1 18">Cytoplasm</location>
    </subcellularLocation>
</comment>
<evidence type="ECO:0000256" key="3">
    <source>
        <dbReference type="ARBA" id="ARBA00022555"/>
    </source>
</evidence>
<evidence type="ECO:0000256" key="6">
    <source>
        <dbReference type="ARBA" id="ARBA00022840"/>
    </source>
</evidence>
<dbReference type="Gene3D" id="3.30.2130.30">
    <property type="match status" value="1"/>
</dbReference>
<evidence type="ECO:0000256" key="16">
    <source>
        <dbReference type="ARBA" id="ARBA00077849"/>
    </source>
</evidence>
<dbReference type="GO" id="GO:0140741">
    <property type="term" value="F:tRNA-uracil-4 sulfurtransferase activity"/>
    <property type="evidence" value="ECO:0007669"/>
    <property type="project" value="UniProtKB-EC"/>
</dbReference>
<dbReference type="PANTHER" id="PTHR43209">
    <property type="entry name" value="TRNA SULFURTRANSFERASE"/>
    <property type="match status" value="1"/>
</dbReference>
<feature type="binding site" evidence="18">
    <location>
        <position position="289"/>
    </location>
    <ligand>
        <name>ATP</name>
        <dbReference type="ChEBI" id="CHEBI:30616"/>
    </ligand>
</feature>